<dbReference type="PANTHER" id="PTHR43639:SF1">
    <property type="entry name" value="SHORT-CHAIN DEHYDROGENASE_REDUCTASE FAMILY PROTEIN"/>
    <property type="match status" value="1"/>
</dbReference>
<dbReference type="Proteomes" id="UP000270342">
    <property type="component" value="Unassembled WGS sequence"/>
</dbReference>
<dbReference type="AlphaFoldDB" id="A0A494Y9F0"/>
<comment type="similarity">
    <text evidence="1">Belongs to the short-chain dehydrogenases/reductases (SDR) family.</text>
</comment>
<name>A0A494Y9F0_9BURK</name>
<dbReference type="InterPro" id="IPR036291">
    <property type="entry name" value="NAD(P)-bd_dom_sf"/>
</dbReference>
<keyword evidence="2" id="KW-0560">Oxidoreductase</keyword>
<dbReference type="RefSeq" id="WP_121084119.1">
    <property type="nucleotide sequence ID" value="NZ_RBZU01000001.1"/>
</dbReference>
<keyword evidence="4" id="KW-1185">Reference proteome</keyword>
<sequence>MPSVESKVALVTGAARRVGRSIATWFASHEHDVVVHYGTSAAAAHALVDEIRALGRRAIAVQADLADAGAIDALLDATYAEFGRLDVLVNCASDFAQDRFPDFDIATLDANWAVNGRAPILLARAYCRHARERRQTGAVVNVIDQKVRDNFHADHFTYTVGKAMLGNMTQMLAISAAPTLRVNAVYPGLMLPSDVQTERDFRYASARATPLARVASADDLAAAIGLLAGPAYNGVDFVVDAGQNLRRVNTDVLYMYRDPAGDLPADERESSDTP</sequence>
<organism evidence="3 4">
    <name type="scientific">Pararobbsia silviterrae</name>
    <dbReference type="NCBI Taxonomy" id="1792498"/>
    <lineage>
        <taxon>Bacteria</taxon>
        <taxon>Pseudomonadati</taxon>
        <taxon>Pseudomonadota</taxon>
        <taxon>Betaproteobacteria</taxon>
        <taxon>Burkholderiales</taxon>
        <taxon>Burkholderiaceae</taxon>
        <taxon>Pararobbsia</taxon>
    </lineage>
</organism>
<dbReference type="PANTHER" id="PTHR43639">
    <property type="entry name" value="OXIDOREDUCTASE, SHORT-CHAIN DEHYDROGENASE/REDUCTASE FAMILY (AFU_ORTHOLOGUE AFUA_5G02870)"/>
    <property type="match status" value="1"/>
</dbReference>
<dbReference type="EMBL" id="RBZU01000001">
    <property type="protein sequence ID" value="RKP59332.1"/>
    <property type="molecule type" value="Genomic_DNA"/>
</dbReference>
<evidence type="ECO:0000256" key="1">
    <source>
        <dbReference type="ARBA" id="ARBA00006484"/>
    </source>
</evidence>
<evidence type="ECO:0000313" key="4">
    <source>
        <dbReference type="Proteomes" id="UP000270342"/>
    </source>
</evidence>
<protein>
    <submittedName>
        <fullName evidence="3">SDR family oxidoreductase</fullName>
    </submittedName>
</protein>
<dbReference type="PRINTS" id="PR00081">
    <property type="entry name" value="GDHRDH"/>
</dbReference>
<gene>
    <name evidence="3" type="ORF">D7S86_00435</name>
</gene>
<dbReference type="Gene3D" id="3.40.50.720">
    <property type="entry name" value="NAD(P)-binding Rossmann-like Domain"/>
    <property type="match status" value="1"/>
</dbReference>
<evidence type="ECO:0000313" key="3">
    <source>
        <dbReference type="EMBL" id="RKP59332.1"/>
    </source>
</evidence>
<comment type="caution">
    <text evidence="3">The sequence shown here is derived from an EMBL/GenBank/DDBJ whole genome shotgun (WGS) entry which is preliminary data.</text>
</comment>
<dbReference type="OrthoDB" id="5292672at2"/>
<dbReference type="GO" id="GO:0016491">
    <property type="term" value="F:oxidoreductase activity"/>
    <property type="evidence" value="ECO:0007669"/>
    <property type="project" value="UniProtKB-KW"/>
</dbReference>
<proteinExistence type="inferred from homology"/>
<dbReference type="Pfam" id="PF00106">
    <property type="entry name" value="adh_short"/>
    <property type="match status" value="1"/>
</dbReference>
<dbReference type="SUPFAM" id="SSF51735">
    <property type="entry name" value="NAD(P)-binding Rossmann-fold domains"/>
    <property type="match status" value="1"/>
</dbReference>
<dbReference type="InterPro" id="IPR002347">
    <property type="entry name" value="SDR_fam"/>
</dbReference>
<accession>A0A494Y9F0</accession>
<evidence type="ECO:0000256" key="2">
    <source>
        <dbReference type="ARBA" id="ARBA00023002"/>
    </source>
</evidence>
<reference evidence="3 4" key="1">
    <citation type="submission" date="2018-10" db="EMBL/GenBank/DDBJ databases">
        <title>Robbsia sp. DHC34, isolated from soil.</title>
        <authorList>
            <person name="Gao Z.-H."/>
            <person name="Qiu L.-H."/>
        </authorList>
    </citation>
    <scope>NUCLEOTIDE SEQUENCE [LARGE SCALE GENOMIC DNA]</scope>
    <source>
        <strain evidence="3 4">DHC34</strain>
    </source>
</reference>